<keyword evidence="3" id="KW-1185">Reference proteome</keyword>
<dbReference type="PROSITE" id="PS51257">
    <property type="entry name" value="PROKAR_LIPOPROTEIN"/>
    <property type="match status" value="1"/>
</dbReference>
<evidence type="ECO:0000259" key="1">
    <source>
        <dbReference type="Pfam" id="PF19886"/>
    </source>
</evidence>
<comment type="caution">
    <text evidence="2">The sequence shown here is derived from an EMBL/GenBank/DDBJ whole genome shotgun (WGS) entry which is preliminary data.</text>
</comment>
<protein>
    <recommendedName>
        <fullName evidence="1">Endonuclease YhcR N-terminal domain-containing protein</fullName>
    </recommendedName>
</protein>
<feature type="domain" description="Endonuclease YhcR N-terminal" evidence="1">
    <location>
        <begin position="283"/>
        <end position="390"/>
    </location>
</feature>
<reference evidence="2 3" key="1">
    <citation type="submission" date="2021-12" db="EMBL/GenBank/DDBJ databases">
        <title>Genome sequencing of bacteria with rrn-lacking chromosome and rrn-plasmid.</title>
        <authorList>
            <person name="Anda M."/>
            <person name="Iwasaki W."/>
        </authorList>
    </citation>
    <scope>NUCLEOTIDE SEQUENCE [LARGE SCALE GENOMIC DNA]</scope>
    <source>
        <strain evidence="2 3">NBRC 15940</strain>
    </source>
</reference>
<dbReference type="Pfam" id="PF19886">
    <property type="entry name" value="DUF6359"/>
    <property type="match status" value="1"/>
</dbReference>
<evidence type="ECO:0000313" key="2">
    <source>
        <dbReference type="EMBL" id="GJM61483.1"/>
    </source>
</evidence>
<evidence type="ECO:0000313" key="3">
    <source>
        <dbReference type="Proteomes" id="UP001310022"/>
    </source>
</evidence>
<dbReference type="EMBL" id="BQKE01000001">
    <property type="protein sequence ID" value="GJM61483.1"/>
    <property type="molecule type" value="Genomic_DNA"/>
</dbReference>
<gene>
    <name evidence="2" type="ORF">PEDI_20350</name>
</gene>
<name>A0AAN5AM34_9BACT</name>
<dbReference type="AlphaFoldDB" id="A0AAN5AM34"/>
<organism evidence="2 3">
    <name type="scientific">Persicobacter diffluens</name>
    <dbReference type="NCBI Taxonomy" id="981"/>
    <lineage>
        <taxon>Bacteria</taxon>
        <taxon>Pseudomonadati</taxon>
        <taxon>Bacteroidota</taxon>
        <taxon>Cytophagia</taxon>
        <taxon>Cytophagales</taxon>
        <taxon>Persicobacteraceae</taxon>
        <taxon>Persicobacter</taxon>
    </lineage>
</organism>
<dbReference type="RefSeq" id="WP_338237021.1">
    <property type="nucleotide sequence ID" value="NZ_BQKE01000001.1"/>
</dbReference>
<dbReference type="InterPro" id="IPR045939">
    <property type="entry name" value="YhcR_N"/>
</dbReference>
<accession>A0AAN5AM34</accession>
<sequence length="392" mass="43768">MRYTLFLFSTLLLTACLKHPEVQQDEANITLFTTIMDNSRLQQIAYIDHAYLELTNTSTTTPHIFDSLEVIFSEGQIHCESFLLAAGTYQIDKFELRDANGDLLYFAPAQDHHFCELIDHACLPIPFEAIEGITTPLQVGVTNNYTPSENGPSDYSQLEIAIYEITSVFLTAFRYHCDLQAIEYFQGAPIIRDHNGAAIPFIRINADPEPYQYLLFPRDSLYQFQVMWHEEERHISITHEQLIALGRQSLSFHFDSLNCENITDSIPDTGTDPEPAPEIGNALTIPEALANEGLNDVDVVGYIVGTTSSGPNLKHDGPYTSATNIALADQPDITDAALIVPVQLPTGDIRDALNLVDNPANEGRRIIIKEADLQSYFSTIGAKNPKGFEWVE</sequence>
<proteinExistence type="predicted"/>
<dbReference type="Proteomes" id="UP001310022">
    <property type="component" value="Unassembled WGS sequence"/>
</dbReference>